<dbReference type="RefSeq" id="WP_190603277.1">
    <property type="nucleotide sequence ID" value="NZ_CP021056.1"/>
</dbReference>
<dbReference type="KEGG" id="rsin:B6N60_03845"/>
<organism evidence="2 3">
    <name type="scientific">Richelia sinica FACHB-800</name>
    <dbReference type="NCBI Taxonomy" id="1357546"/>
    <lineage>
        <taxon>Bacteria</taxon>
        <taxon>Bacillati</taxon>
        <taxon>Cyanobacteriota</taxon>
        <taxon>Cyanophyceae</taxon>
        <taxon>Nostocales</taxon>
        <taxon>Nostocaceae</taxon>
        <taxon>Richelia</taxon>
    </lineage>
</organism>
<reference evidence="2" key="1">
    <citation type="submission" date="2017-04" db="EMBL/GenBank/DDBJ databases">
        <title>Genome deletions in a multicellular cyanobacterial endosymbiont for morphological adaptation in marine diatoms.</title>
        <authorList>
            <person name="Wang Y."/>
            <person name="Gao H."/>
            <person name="Li R."/>
            <person name="Xu X."/>
        </authorList>
    </citation>
    <scope>NUCLEOTIDE SEQUENCE</scope>
    <source>
        <strain evidence="2">FACHB 800</strain>
    </source>
</reference>
<sequence length="168" mass="18510">MNHFNFKSLGFYGGAITIVLILFKTVTAYGENNLVASPMLNTRYSFNFTNTIPDCQLPQNLTLYIQQSGIYVNASLIPVKTNADTESPLHLTGKLNNQQLNLSGKIDKSILCQNIPKSQKHNALISLGMALIKKDNITGQIKIKNLSSAVEFKAIPITDKITTKSNSH</sequence>
<feature type="transmembrane region" description="Helical" evidence="1">
    <location>
        <begin position="9"/>
        <end position="30"/>
    </location>
</feature>
<accession>A0A975TAI7</accession>
<keyword evidence="3" id="KW-1185">Reference proteome</keyword>
<keyword evidence="1" id="KW-0472">Membrane</keyword>
<dbReference type="EMBL" id="CP021056">
    <property type="protein sequence ID" value="QXE25135.1"/>
    <property type="molecule type" value="Genomic_DNA"/>
</dbReference>
<proteinExistence type="predicted"/>
<dbReference type="Proteomes" id="UP000683511">
    <property type="component" value="Chromosome"/>
</dbReference>
<gene>
    <name evidence="2" type="ORF">B6N60_03845</name>
</gene>
<evidence type="ECO:0000256" key="1">
    <source>
        <dbReference type="SAM" id="Phobius"/>
    </source>
</evidence>
<evidence type="ECO:0000313" key="3">
    <source>
        <dbReference type="Proteomes" id="UP000683511"/>
    </source>
</evidence>
<protein>
    <submittedName>
        <fullName evidence="2">Uncharacterized protein</fullName>
    </submittedName>
</protein>
<name>A0A975TAI7_9NOST</name>
<dbReference type="AlphaFoldDB" id="A0A975TAI7"/>
<keyword evidence="1" id="KW-0812">Transmembrane</keyword>
<evidence type="ECO:0000313" key="2">
    <source>
        <dbReference type="EMBL" id="QXE25135.1"/>
    </source>
</evidence>
<keyword evidence="1" id="KW-1133">Transmembrane helix</keyword>